<dbReference type="OrthoDB" id="667252at2"/>
<sequence length="109" mass="12349">MRCAFVLYFFFLVFCCGLSANAEKIRGSQTFSTTSQVKYQGHNDAPEIIIEIITNQALTSSFSPVATVYFKDHFLTTVIVSGSGIFVRRLLPDLQAIVKCIIFPQHFFW</sequence>
<reference evidence="2 3" key="1">
    <citation type="submission" date="2019-12" db="EMBL/GenBank/DDBJ databases">
        <title>The draft genomic sequence of strain Chitinophaga oryziterrae JCM 16595.</title>
        <authorList>
            <person name="Zhang X."/>
        </authorList>
    </citation>
    <scope>NUCLEOTIDE SEQUENCE [LARGE SCALE GENOMIC DNA]</scope>
    <source>
        <strain evidence="2 3">JCM 16595</strain>
    </source>
</reference>
<dbReference type="AlphaFoldDB" id="A0A6N8JAW8"/>
<dbReference type="Proteomes" id="UP000468388">
    <property type="component" value="Unassembled WGS sequence"/>
</dbReference>
<evidence type="ECO:0000313" key="2">
    <source>
        <dbReference type="EMBL" id="MVT42303.1"/>
    </source>
</evidence>
<accession>A0A6N8JAW8</accession>
<dbReference type="RefSeq" id="WP_157300926.1">
    <property type="nucleotide sequence ID" value="NZ_BAAAZB010000005.1"/>
</dbReference>
<evidence type="ECO:0000256" key="1">
    <source>
        <dbReference type="SAM" id="SignalP"/>
    </source>
</evidence>
<keyword evidence="3" id="KW-1185">Reference proteome</keyword>
<dbReference type="EMBL" id="WRXO01000004">
    <property type="protein sequence ID" value="MVT42303.1"/>
    <property type="molecule type" value="Genomic_DNA"/>
</dbReference>
<comment type="caution">
    <text evidence="2">The sequence shown here is derived from an EMBL/GenBank/DDBJ whole genome shotgun (WGS) entry which is preliminary data.</text>
</comment>
<proteinExistence type="predicted"/>
<feature type="signal peptide" evidence="1">
    <location>
        <begin position="1"/>
        <end position="22"/>
    </location>
</feature>
<protein>
    <submittedName>
        <fullName evidence="2">Uncharacterized protein</fullName>
    </submittedName>
</protein>
<keyword evidence="1" id="KW-0732">Signal</keyword>
<evidence type="ECO:0000313" key="3">
    <source>
        <dbReference type="Proteomes" id="UP000468388"/>
    </source>
</evidence>
<feature type="chain" id="PRO_5026733242" evidence="1">
    <location>
        <begin position="23"/>
        <end position="109"/>
    </location>
</feature>
<organism evidence="2 3">
    <name type="scientific">Chitinophaga oryziterrae</name>
    <dbReference type="NCBI Taxonomy" id="1031224"/>
    <lineage>
        <taxon>Bacteria</taxon>
        <taxon>Pseudomonadati</taxon>
        <taxon>Bacteroidota</taxon>
        <taxon>Chitinophagia</taxon>
        <taxon>Chitinophagales</taxon>
        <taxon>Chitinophagaceae</taxon>
        <taxon>Chitinophaga</taxon>
    </lineage>
</organism>
<gene>
    <name evidence="2" type="ORF">GO495_17055</name>
</gene>
<name>A0A6N8JAW8_9BACT</name>